<dbReference type="AlphaFoldDB" id="A0A0R1MJ71"/>
<keyword evidence="3 6" id="KW-0812">Transmembrane</keyword>
<organism evidence="7 8">
    <name type="scientific">Liquorilactobacillus oeni DSM 19972</name>
    <dbReference type="NCBI Taxonomy" id="1423777"/>
    <lineage>
        <taxon>Bacteria</taxon>
        <taxon>Bacillati</taxon>
        <taxon>Bacillota</taxon>
        <taxon>Bacilli</taxon>
        <taxon>Lactobacillales</taxon>
        <taxon>Lactobacillaceae</taxon>
        <taxon>Liquorilactobacillus</taxon>
    </lineage>
</organism>
<dbReference type="STRING" id="1423777.FD46_GL000786"/>
<feature type="transmembrane region" description="Helical" evidence="6">
    <location>
        <begin position="312"/>
        <end position="342"/>
    </location>
</feature>
<feature type="transmembrane region" description="Helical" evidence="6">
    <location>
        <begin position="280"/>
        <end position="300"/>
    </location>
</feature>
<evidence type="ECO:0000313" key="8">
    <source>
        <dbReference type="Proteomes" id="UP000051686"/>
    </source>
</evidence>
<dbReference type="PATRIC" id="fig|1423777.3.peg.810"/>
<evidence type="ECO:0008006" key="9">
    <source>
        <dbReference type="Google" id="ProtNLM"/>
    </source>
</evidence>
<evidence type="ECO:0000256" key="4">
    <source>
        <dbReference type="ARBA" id="ARBA00022989"/>
    </source>
</evidence>
<keyword evidence="4 6" id="KW-1133">Transmembrane helix</keyword>
<feature type="transmembrane region" description="Helical" evidence="6">
    <location>
        <begin position="246"/>
        <end position="268"/>
    </location>
</feature>
<accession>A0A0R1MJ71</accession>
<evidence type="ECO:0000256" key="6">
    <source>
        <dbReference type="SAM" id="Phobius"/>
    </source>
</evidence>
<dbReference type="EMBL" id="AZEH01000025">
    <property type="protein sequence ID" value="KRL05381.1"/>
    <property type="molecule type" value="Genomic_DNA"/>
</dbReference>
<evidence type="ECO:0000256" key="2">
    <source>
        <dbReference type="ARBA" id="ARBA00009773"/>
    </source>
</evidence>
<comment type="similarity">
    <text evidence="2">Belongs to the autoinducer-2 exporter (AI-2E) (TC 2.A.86) family.</text>
</comment>
<protein>
    <recommendedName>
        <fullName evidence="9">Permease</fullName>
    </recommendedName>
</protein>
<evidence type="ECO:0000256" key="1">
    <source>
        <dbReference type="ARBA" id="ARBA00004141"/>
    </source>
</evidence>
<feature type="transmembrane region" description="Helical" evidence="6">
    <location>
        <begin position="51"/>
        <end position="69"/>
    </location>
</feature>
<comment type="caution">
    <text evidence="7">The sequence shown here is derived from an EMBL/GenBank/DDBJ whole genome shotgun (WGS) entry which is preliminary data.</text>
</comment>
<feature type="transmembrane region" description="Helical" evidence="6">
    <location>
        <begin position="221"/>
        <end position="240"/>
    </location>
</feature>
<dbReference type="GO" id="GO:0055085">
    <property type="term" value="P:transmembrane transport"/>
    <property type="evidence" value="ECO:0007669"/>
    <property type="project" value="TreeGrafter"/>
</dbReference>
<proteinExistence type="inferred from homology"/>
<dbReference type="GO" id="GO:0016020">
    <property type="term" value="C:membrane"/>
    <property type="evidence" value="ECO:0007669"/>
    <property type="project" value="UniProtKB-SubCell"/>
</dbReference>
<dbReference type="PANTHER" id="PTHR21716">
    <property type="entry name" value="TRANSMEMBRANE PROTEIN"/>
    <property type="match status" value="1"/>
</dbReference>
<evidence type="ECO:0000256" key="3">
    <source>
        <dbReference type="ARBA" id="ARBA00022692"/>
    </source>
</evidence>
<name>A0A0R1MJ71_9LACO</name>
<feature type="transmembrane region" description="Helical" evidence="6">
    <location>
        <begin position="155"/>
        <end position="178"/>
    </location>
</feature>
<sequence>MLFLVRTIEKRRGVLVLGVWGKFLANIKLRRTVVLLVVIFVLYLMRSMMSLILLTFIFTFLVISLTTFIRKHIKIPAPMIVTIVYLLIIGILYFAITFYLPKLFVQTEAMVRYLVRFYQQPSVDGNAILKYVSNMISDSTIVAQMKNGVTLLLKYVTSVGTMGITFVLSLILSFFFTIERNRMSSFSKSFLSGPNAWFFQDIYFFAEKFVNTFGIVIETQFIIAIVNTVLTTICLAILQMPQLFSLSLLIFVMSLIPVAGVIISAIPMSIIGYSVGGVRYVVYIVIMLFVIHSIEAYVLNPKLMSNKTELPIFYTFVVLFISEELFGVWGLIVGIPIFTFLLDILGVKPIRTHNNRLKNIKEKLKS</sequence>
<comment type="subcellular location">
    <subcellularLocation>
        <location evidence="1">Membrane</location>
        <topology evidence="1">Multi-pass membrane protein</topology>
    </subcellularLocation>
</comment>
<keyword evidence="5 6" id="KW-0472">Membrane</keyword>
<keyword evidence="8" id="KW-1185">Reference proteome</keyword>
<evidence type="ECO:0000256" key="5">
    <source>
        <dbReference type="ARBA" id="ARBA00023136"/>
    </source>
</evidence>
<reference evidence="7 8" key="1">
    <citation type="journal article" date="2015" name="Genome Announc.">
        <title>Expanding the biotechnology potential of lactobacilli through comparative genomics of 213 strains and associated genera.</title>
        <authorList>
            <person name="Sun Z."/>
            <person name="Harris H.M."/>
            <person name="McCann A."/>
            <person name="Guo C."/>
            <person name="Argimon S."/>
            <person name="Zhang W."/>
            <person name="Yang X."/>
            <person name="Jeffery I.B."/>
            <person name="Cooney J.C."/>
            <person name="Kagawa T.F."/>
            <person name="Liu W."/>
            <person name="Song Y."/>
            <person name="Salvetti E."/>
            <person name="Wrobel A."/>
            <person name="Rasinkangas P."/>
            <person name="Parkhill J."/>
            <person name="Rea M.C."/>
            <person name="O'Sullivan O."/>
            <person name="Ritari J."/>
            <person name="Douillard F.P."/>
            <person name="Paul Ross R."/>
            <person name="Yang R."/>
            <person name="Briner A.E."/>
            <person name="Felis G.E."/>
            <person name="de Vos W.M."/>
            <person name="Barrangou R."/>
            <person name="Klaenhammer T.R."/>
            <person name="Caufield P.W."/>
            <person name="Cui Y."/>
            <person name="Zhang H."/>
            <person name="O'Toole P.W."/>
        </authorList>
    </citation>
    <scope>NUCLEOTIDE SEQUENCE [LARGE SCALE GENOMIC DNA]</scope>
    <source>
        <strain evidence="7 8">DSM 19972</strain>
    </source>
</reference>
<feature type="transmembrane region" description="Helical" evidence="6">
    <location>
        <begin position="81"/>
        <end position="100"/>
    </location>
</feature>
<evidence type="ECO:0000313" key="7">
    <source>
        <dbReference type="EMBL" id="KRL05381.1"/>
    </source>
</evidence>
<dbReference type="InterPro" id="IPR002549">
    <property type="entry name" value="AI-2E-like"/>
</dbReference>
<dbReference type="Proteomes" id="UP000051686">
    <property type="component" value="Unassembled WGS sequence"/>
</dbReference>
<gene>
    <name evidence="7" type="ORF">FD46_GL000786</name>
</gene>
<dbReference type="PANTHER" id="PTHR21716:SF62">
    <property type="entry name" value="TRANSPORT PROTEIN YDBI-RELATED"/>
    <property type="match status" value="1"/>
</dbReference>
<dbReference type="Pfam" id="PF01594">
    <property type="entry name" value="AI-2E_transport"/>
    <property type="match status" value="1"/>
</dbReference>